<protein>
    <recommendedName>
        <fullName evidence="2">dUTP diphosphatase</fullName>
        <ecNumber evidence="2">3.6.1.23</ecNumber>
    </recommendedName>
</protein>
<comment type="caution">
    <text evidence="6">The sequence shown here is derived from an EMBL/GenBank/DDBJ whole genome shotgun (WGS) entry which is preliminary data.</text>
</comment>
<gene>
    <name evidence="6" type="ORF">LCGC14_1562020</name>
</gene>
<dbReference type="Pfam" id="PF00692">
    <property type="entry name" value="dUTPase"/>
    <property type="match status" value="1"/>
</dbReference>
<evidence type="ECO:0000256" key="2">
    <source>
        <dbReference type="ARBA" id="ARBA00012379"/>
    </source>
</evidence>
<keyword evidence="4" id="KW-0546">Nucleotide metabolism</keyword>
<dbReference type="GO" id="GO:0046081">
    <property type="term" value="P:dUTP catabolic process"/>
    <property type="evidence" value="ECO:0007669"/>
    <property type="project" value="InterPro"/>
</dbReference>
<sequence length="140" mass="15243">MELKIQRIHEDAKLPLYQHKGDAGLDIFSSIDCVLEAGEVKPVPTGIRMAVPDGHVGLVWDKSGISLRGVHRLAGVIDSGYRGEVRVVMVNLGNEAFVIEKGMKIAQLLVQPVTEVKVVETEELETTSRGEEGFGSTGKY</sequence>
<dbReference type="EMBL" id="LAZR01012079">
    <property type="protein sequence ID" value="KKM44111.1"/>
    <property type="molecule type" value="Genomic_DNA"/>
</dbReference>
<dbReference type="NCBIfam" id="NF001862">
    <property type="entry name" value="PRK00601.1"/>
    <property type="match status" value="1"/>
</dbReference>
<keyword evidence="3" id="KW-0378">Hydrolase</keyword>
<feature type="domain" description="dUTPase-like" evidence="5">
    <location>
        <begin position="11"/>
        <end position="138"/>
    </location>
</feature>
<dbReference type="GO" id="GO:0006226">
    <property type="term" value="P:dUMP biosynthetic process"/>
    <property type="evidence" value="ECO:0007669"/>
    <property type="project" value="InterPro"/>
</dbReference>
<dbReference type="InterPro" id="IPR036157">
    <property type="entry name" value="dUTPase-like_sf"/>
</dbReference>
<comment type="similarity">
    <text evidence="1">Belongs to the dUTPase family.</text>
</comment>
<evidence type="ECO:0000313" key="6">
    <source>
        <dbReference type="EMBL" id="KKM44111.1"/>
    </source>
</evidence>
<dbReference type="EC" id="3.6.1.23" evidence="2"/>
<reference evidence="6" key="1">
    <citation type="journal article" date="2015" name="Nature">
        <title>Complex archaea that bridge the gap between prokaryotes and eukaryotes.</title>
        <authorList>
            <person name="Spang A."/>
            <person name="Saw J.H."/>
            <person name="Jorgensen S.L."/>
            <person name="Zaremba-Niedzwiedzka K."/>
            <person name="Martijn J."/>
            <person name="Lind A.E."/>
            <person name="van Eijk R."/>
            <person name="Schleper C."/>
            <person name="Guy L."/>
            <person name="Ettema T.J."/>
        </authorList>
    </citation>
    <scope>NUCLEOTIDE SEQUENCE</scope>
</reference>
<evidence type="ECO:0000259" key="5">
    <source>
        <dbReference type="Pfam" id="PF00692"/>
    </source>
</evidence>
<dbReference type="GO" id="GO:0000287">
    <property type="term" value="F:magnesium ion binding"/>
    <property type="evidence" value="ECO:0007669"/>
    <property type="project" value="InterPro"/>
</dbReference>
<dbReference type="AlphaFoldDB" id="A0A0F9IM71"/>
<evidence type="ECO:0000256" key="3">
    <source>
        <dbReference type="ARBA" id="ARBA00022801"/>
    </source>
</evidence>
<organism evidence="6">
    <name type="scientific">marine sediment metagenome</name>
    <dbReference type="NCBI Taxonomy" id="412755"/>
    <lineage>
        <taxon>unclassified sequences</taxon>
        <taxon>metagenomes</taxon>
        <taxon>ecological metagenomes</taxon>
    </lineage>
</organism>
<dbReference type="Gene3D" id="2.70.40.10">
    <property type="match status" value="1"/>
</dbReference>
<dbReference type="PANTHER" id="PTHR11241:SF0">
    <property type="entry name" value="DEOXYURIDINE 5'-TRIPHOSPHATE NUCLEOTIDOHYDROLASE"/>
    <property type="match status" value="1"/>
</dbReference>
<dbReference type="InterPro" id="IPR008181">
    <property type="entry name" value="dUTPase"/>
</dbReference>
<evidence type="ECO:0000256" key="4">
    <source>
        <dbReference type="ARBA" id="ARBA00023080"/>
    </source>
</evidence>
<name>A0A0F9IM71_9ZZZZ</name>
<proteinExistence type="inferred from homology"/>
<dbReference type="GO" id="GO:0004170">
    <property type="term" value="F:dUTP diphosphatase activity"/>
    <property type="evidence" value="ECO:0007669"/>
    <property type="project" value="UniProtKB-EC"/>
</dbReference>
<dbReference type="InterPro" id="IPR029054">
    <property type="entry name" value="dUTPase-like"/>
</dbReference>
<evidence type="ECO:0000256" key="1">
    <source>
        <dbReference type="ARBA" id="ARBA00006581"/>
    </source>
</evidence>
<dbReference type="PANTHER" id="PTHR11241">
    <property type="entry name" value="DEOXYURIDINE 5'-TRIPHOSPHATE NUCLEOTIDOHYDROLASE"/>
    <property type="match status" value="1"/>
</dbReference>
<dbReference type="CDD" id="cd07557">
    <property type="entry name" value="trimeric_dUTPase"/>
    <property type="match status" value="1"/>
</dbReference>
<dbReference type="NCBIfam" id="TIGR00576">
    <property type="entry name" value="dut"/>
    <property type="match status" value="1"/>
</dbReference>
<dbReference type="InterPro" id="IPR033704">
    <property type="entry name" value="dUTPase_trimeric"/>
</dbReference>
<accession>A0A0F9IM71</accession>
<dbReference type="SUPFAM" id="SSF51283">
    <property type="entry name" value="dUTPase-like"/>
    <property type="match status" value="1"/>
</dbReference>